<dbReference type="AlphaFoldDB" id="A0A252AYI1"/>
<evidence type="ECO:0000313" key="7">
    <source>
        <dbReference type="Proteomes" id="UP000321104"/>
    </source>
</evidence>
<name>A0A252AYI1_9PROT</name>
<dbReference type="InterPro" id="IPR028992">
    <property type="entry name" value="Hedgehog/Intein_dom"/>
</dbReference>
<dbReference type="Gene3D" id="2.170.16.10">
    <property type="entry name" value="Hedgehog/Intein (Hint) domain"/>
    <property type="match status" value="1"/>
</dbReference>
<feature type="domain" description="Hedgehog/Intein (Hint)" evidence="1">
    <location>
        <begin position="215"/>
        <end position="354"/>
    </location>
</feature>
<evidence type="ECO:0000313" key="5">
    <source>
        <dbReference type="Proteomes" id="UP000032673"/>
    </source>
</evidence>
<evidence type="ECO:0000313" key="2">
    <source>
        <dbReference type="EMBL" id="GAN62134.1"/>
    </source>
</evidence>
<dbReference type="RefSeq" id="WP_048844825.1">
    <property type="nucleotide sequence ID" value="NZ_BAMW01000006.1"/>
</dbReference>
<dbReference type="InterPro" id="IPR036844">
    <property type="entry name" value="Hint_dom_sf"/>
</dbReference>
<protein>
    <submittedName>
        <fullName evidence="2 4">Membrane protein</fullName>
    </submittedName>
</protein>
<dbReference type="EMBL" id="JOPA01000002">
    <property type="protein sequence ID" value="OUI96746.1"/>
    <property type="molecule type" value="Genomic_DNA"/>
</dbReference>
<evidence type="ECO:0000313" key="3">
    <source>
        <dbReference type="EMBL" id="GEN02101.1"/>
    </source>
</evidence>
<gene>
    <name evidence="2" type="ORF">Abin_006_124</name>
    <name evidence="3" type="ORF">AIN02nite_01260</name>
    <name evidence="4" type="ORF">HK17_05675</name>
</gene>
<dbReference type="Proteomes" id="UP000321104">
    <property type="component" value="Unassembled WGS sequence"/>
</dbReference>
<comment type="caution">
    <text evidence="4">The sequence shown here is derived from an EMBL/GenBank/DDBJ whole genome shotgun (WGS) entry which is preliminary data.</text>
</comment>
<proteinExistence type="predicted"/>
<keyword evidence="5" id="KW-1185">Reference proteome</keyword>
<reference evidence="2 5" key="1">
    <citation type="submission" date="2012-11" db="EMBL/GenBank/DDBJ databases">
        <title>Whole genome sequence of Acetobacter indonesiensis 5H-1.</title>
        <authorList>
            <person name="Azuma Y."/>
            <person name="Higashiura N."/>
            <person name="Hirakawa H."/>
            <person name="Matsushita K."/>
        </authorList>
    </citation>
    <scope>NUCLEOTIDE SEQUENCE [LARGE SCALE GENOMIC DNA]</scope>
    <source>
        <strain evidence="2 5">5H-1</strain>
    </source>
</reference>
<accession>A0A252AYI1</accession>
<dbReference type="Proteomes" id="UP000032673">
    <property type="component" value="Unassembled WGS sequence"/>
</dbReference>
<reference evidence="6" key="3">
    <citation type="submission" date="2014-06" db="EMBL/GenBank/DDBJ databases">
        <authorList>
            <person name="Winans N.J."/>
            <person name="Newell P.D."/>
            <person name="Douglas A.E."/>
        </authorList>
    </citation>
    <scope>NUCLEOTIDE SEQUENCE [LARGE SCALE GENOMIC DNA]</scope>
</reference>
<evidence type="ECO:0000259" key="1">
    <source>
        <dbReference type="Pfam" id="PF13403"/>
    </source>
</evidence>
<dbReference type="EMBL" id="BJXQ01000001">
    <property type="protein sequence ID" value="GEN02101.1"/>
    <property type="molecule type" value="Genomic_DNA"/>
</dbReference>
<dbReference type="EMBL" id="BAMW01000006">
    <property type="protein sequence ID" value="GAN62134.1"/>
    <property type="molecule type" value="Genomic_DNA"/>
</dbReference>
<evidence type="ECO:0000313" key="6">
    <source>
        <dbReference type="Proteomes" id="UP000194641"/>
    </source>
</evidence>
<organism evidence="4 6">
    <name type="scientific">Acetobacter indonesiensis</name>
    <dbReference type="NCBI Taxonomy" id="104101"/>
    <lineage>
        <taxon>Bacteria</taxon>
        <taxon>Pseudomonadati</taxon>
        <taxon>Pseudomonadota</taxon>
        <taxon>Alphaproteobacteria</taxon>
        <taxon>Acetobacterales</taxon>
        <taxon>Acetobacteraceae</taxon>
        <taxon>Acetobacter</taxon>
    </lineage>
</organism>
<sequence>MALNLLYNQVIDYSVDQPLNLNVGGNILITRDANTPTGDPVVVNLSQLADVQALSTIVVENGATAIMSGGLASIKALSGVTLNGGILQLSTSIANINALNSITVGPDGGMIKVNATGISAGVLSFPVSFIDSSGKSTTTVPKNFAVDFPQSTTIYGYYDLLTNQTTIGLDLNILGLINVGLGPSIVISGNPFGLGLGVKEWTSTSNPDGTGGILICFLKNSMIRTENGDVPVQDLRIGDTIIAYENGKEISRSVTWAGKATATVNPALPDDEAGYPVRILKDAIADGVPFKDMLITPEHCLFFDGKFIPARMLVNGRTIIYDRTITTYDYYHVETEQHSIIMADGMMTESYLDTGNRASFQQEGTVVRVSPPSISVRTWAEDAAAPLSVAREDVEPLYCALDARADKTCSDATKPLVTDDADIHLVTANGTIIRKARQHKNKLFFMLPSGIDRVWLTSRAGRLFDSIGPFVDDRRTLGVLVGDITLQQGSGSVQKIHPATHEATGLSGWHNVEAGATMRWTTGHAEIPLGDRLAGKMALLCVEVLAGGPYLIKPVTQQDMAVSA</sequence>
<reference evidence="3 7" key="4">
    <citation type="submission" date="2019-07" db="EMBL/GenBank/DDBJ databases">
        <title>Whole genome shotgun sequence of Acetobacter indonesiensis NBRC 16471.</title>
        <authorList>
            <person name="Hosoyama A."/>
            <person name="Uohara A."/>
            <person name="Ohji S."/>
            <person name="Ichikawa N."/>
        </authorList>
    </citation>
    <scope>NUCLEOTIDE SEQUENCE [LARGE SCALE GENOMIC DNA]</scope>
    <source>
        <strain evidence="3 7">NBRC 16471</strain>
    </source>
</reference>
<evidence type="ECO:0000313" key="4">
    <source>
        <dbReference type="EMBL" id="OUI96746.1"/>
    </source>
</evidence>
<dbReference type="Proteomes" id="UP000194641">
    <property type="component" value="Unassembled WGS sequence"/>
</dbReference>
<dbReference type="SUPFAM" id="SSF51294">
    <property type="entry name" value="Hedgehog/intein (Hint) domain"/>
    <property type="match status" value="1"/>
</dbReference>
<reference evidence="4" key="2">
    <citation type="submission" date="2014-06" db="EMBL/GenBank/DDBJ databases">
        <authorList>
            <person name="Ju J."/>
            <person name="Zhang J."/>
        </authorList>
    </citation>
    <scope>NUCLEOTIDE SEQUENCE [LARGE SCALE GENOMIC DNA]</scope>
    <source>
        <strain evidence="4">DmL_051</strain>
    </source>
</reference>
<dbReference type="Pfam" id="PF13403">
    <property type="entry name" value="Hint_2"/>
    <property type="match status" value="1"/>
</dbReference>